<organism evidence="1 2">
    <name type="scientific">Serratia symbiotica</name>
    <dbReference type="NCBI Taxonomy" id="138074"/>
    <lineage>
        <taxon>Bacteria</taxon>
        <taxon>Pseudomonadati</taxon>
        <taxon>Pseudomonadota</taxon>
        <taxon>Gammaproteobacteria</taxon>
        <taxon>Enterobacterales</taxon>
        <taxon>Yersiniaceae</taxon>
        <taxon>Serratia</taxon>
    </lineage>
</organism>
<dbReference type="InterPro" id="IPR047666">
    <property type="entry name" value="ANR_neg_reg"/>
</dbReference>
<reference evidence="1 2" key="1">
    <citation type="submission" date="2019-03" db="EMBL/GenBank/DDBJ databases">
        <title>The genome sequence of Candidatus Serratia symbiotica strain IS.</title>
        <authorList>
            <person name="Nikoh N."/>
            <person name="Koga R."/>
            <person name="Oshima K."/>
            <person name="Hattori M."/>
            <person name="Fukatsu T."/>
        </authorList>
    </citation>
    <scope>NUCLEOTIDE SEQUENCE [LARGE SCALE GENOMIC DNA]</scope>
    <source>
        <strain evidence="1 2">IS</strain>
    </source>
</reference>
<dbReference type="AlphaFoldDB" id="A0A455VM58"/>
<proteinExistence type="predicted"/>
<dbReference type="NCBIfam" id="NF033650">
    <property type="entry name" value="ANR_neg_reg"/>
    <property type="match status" value="1"/>
</dbReference>
<evidence type="ECO:0000313" key="2">
    <source>
        <dbReference type="Proteomes" id="UP000324392"/>
    </source>
</evidence>
<dbReference type="Proteomes" id="UP000324392">
    <property type="component" value="Chromosome"/>
</dbReference>
<dbReference type="EMBL" id="AP019531">
    <property type="protein sequence ID" value="BBI91155.1"/>
    <property type="molecule type" value="Genomic_DNA"/>
</dbReference>
<dbReference type="RefSeq" id="WP_006709451.1">
    <property type="nucleotide sequence ID" value="NZ_AP019531.1"/>
</dbReference>
<evidence type="ECO:0008006" key="3">
    <source>
        <dbReference type="Google" id="ProtNLM"/>
    </source>
</evidence>
<accession>A0A455VM58</accession>
<name>A0A455VM58_9GAMM</name>
<sequence>MNMIAENSARNHYGLYAVGAGRAEREQNWNKAAELWRKALASARSRRSRHWAEVRMAFCVNAAAHRWGNRHES</sequence>
<gene>
    <name evidence="1" type="ORF">SSYIS1_02100</name>
</gene>
<protein>
    <recommendedName>
        <fullName evidence="3">ANR family transcriptional regulator</fullName>
    </recommendedName>
</protein>
<evidence type="ECO:0000313" key="1">
    <source>
        <dbReference type="EMBL" id="BBI91155.1"/>
    </source>
</evidence>